<feature type="transmembrane region" description="Helical" evidence="1">
    <location>
        <begin position="113"/>
        <end position="135"/>
    </location>
</feature>
<protein>
    <recommendedName>
        <fullName evidence="3">MARVEL domain-containing protein</fullName>
    </recommendedName>
</protein>
<feature type="transmembrane region" description="Helical" evidence="1">
    <location>
        <begin position="15"/>
        <end position="36"/>
    </location>
</feature>
<feature type="transmembrane region" description="Helical" evidence="1">
    <location>
        <begin position="48"/>
        <end position="71"/>
    </location>
</feature>
<keyword evidence="1" id="KW-1133">Transmembrane helix</keyword>
<dbReference type="GO" id="GO:0005886">
    <property type="term" value="C:plasma membrane"/>
    <property type="evidence" value="ECO:0007669"/>
    <property type="project" value="TreeGrafter"/>
</dbReference>
<dbReference type="AlphaFoldDB" id="A0A0K2V9W8"/>
<dbReference type="PANTHER" id="PTHR36692">
    <property type="entry name" value="PROTEIN SNAKESKIN"/>
    <property type="match status" value="1"/>
</dbReference>
<organism evidence="2">
    <name type="scientific">Lepeophtheirus salmonis</name>
    <name type="common">Salmon louse</name>
    <name type="synonym">Caligus salmonis</name>
    <dbReference type="NCBI Taxonomy" id="72036"/>
    <lineage>
        <taxon>Eukaryota</taxon>
        <taxon>Metazoa</taxon>
        <taxon>Ecdysozoa</taxon>
        <taxon>Arthropoda</taxon>
        <taxon>Crustacea</taxon>
        <taxon>Multicrustacea</taxon>
        <taxon>Hexanauplia</taxon>
        <taxon>Copepoda</taxon>
        <taxon>Siphonostomatoida</taxon>
        <taxon>Caligidae</taxon>
        <taxon>Lepeophtheirus</taxon>
    </lineage>
</organism>
<accession>A0A0K2V9W8</accession>
<feature type="transmembrane region" description="Helical" evidence="1">
    <location>
        <begin position="77"/>
        <end position="101"/>
    </location>
</feature>
<dbReference type="EMBL" id="HACA01029591">
    <property type="protein sequence ID" value="CDW46952.1"/>
    <property type="molecule type" value="Transcribed_RNA"/>
</dbReference>
<sequence>MGISFNTMVLRTPSGFLKLLEIILVFIILILVRFVFEHEYIFGSTDMKFIGIGTIVGYSIIVPCVLLTYMLGSNMSILELFINLIGSILFIVIGAIVIQTYSGCRRRGQCNDGLALGSLCIVSGVLFLIDFLFAIRSTRITIIHTRHI</sequence>
<keyword evidence="1" id="KW-0812">Transmembrane</keyword>
<dbReference type="OrthoDB" id="6592556at2759"/>
<evidence type="ECO:0008006" key="3">
    <source>
        <dbReference type="Google" id="ProtNLM"/>
    </source>
</evidence>
<dbReference type="GO" id="GO:0019991">
    <property type="term" value="P:septate junction assembly"/>
    <property type="evidence" value="ECO:0007669"/>
    <property type="project" value="InterPro"/>
</dbReference>
<dbReference type="PANTHER" id="PTHR36692:SF3">
    <property type="entry name" value="PROTEIN SNAKESKIN"/>
    <property type="match status" value="1"/>
</dbReference>
<proteinExistence type="predicted"/>
<keyword evidence="1" id="KW-0472">Membrane</keyword>
<reference evidence="2" key="1">
    <citation type="submission" date="2014-05" db="EMBL/GenBank/DDBJ databases">
        <authorList>
            <person name="Chronopoulou M."/>
        </authorList>
    </citation>
    <scope>NUCLEOTIDE SEQUENCE</scope>
    <source>
        <tissue evidence="2">Whole organism</tissue>
    </source>
</reference>
<dbReference type="InterPro" id="IPR038976">
    <property type="entry name" value="Ssk"/>
</dbReference>
<name>A0A0K2V9W8_LEPSM</name>
<evidence type="ECO:0000256" key="1">
    <source>
        <dbReference type="SAM" id="Phobius"/>
    </source>
</evidence>
<evidence type="ECO:0000313" key="2">
    <source>
        <dbReference type="EMBL" id="CDW46952.1"/>
    </source>
</evidence>